<sequence>MSCEDGPRLRKASLAVRIDPCQHLPFFLPAGGFMLYTGCVAFLTLSMTLVRRDSWAVGAVAFPPSFLFFHLFNPPWLSVLLCVWISGNSSGAFAPTCESSWIFFFWGKKFLSKWCLYFDHANAASNLKGGRRESTM</sequence>
<reference evidence="2" key="1">
    <citation type="submission" date="2023-03" db="EMBL/GenBank/DDBJ databases">
        <title>Massive genome expansion in bonnet fungi (Mycena s.s.) driven by repeated elements and novel gene families across ecological guilds.</title>
        <authorList>
            <consortium name="Lawrence Berkeley National Laboratory"/>
            <person name="Harder C.B."/>
            <person name="Miyauchi S."/>
            <person name="Viragh M."/>
            <person name="Kuo A."/>
            <person name="Thoen E."/>
            <person name="Andreopoulos B."/>
            <person name="Lu D."/>
            <person name="Skrede I."/>
            <person name="Drula E."/>
            <person name="Henrissat B."/>
            <person name="Morin E."/>
            <person name="Kohler A."/>
            <person name="Barry K."/>
            <person name="LaButti K."/>
            <person name="Morin E."/>
            <person name="Salamov A."/>
            <person name="Lipzen A."/>
            <person name="Mereny Z."/>
            <person name="Hegedus B."/>
            <person name="Baldrian P."/>
            <person name="Stursova M."/>
            <person name="Weitz H."/>
            <person name="Taylor A."/>
            <person name="Grigoriev I.V."/>
            <person name="Nagy L.G."/>
            <person name="Martin F."/>
            <person name="Kauserud H."/>
        </authorList>
    </citation>
    <scope>NUCLEOTIDE SEQUENCE</scope>
    <source>
        <strain evidence="2">CBHHK200</strain>
    </source>
</reference>
<evidence type="ECO:0008006" key="4">
    <source>
        <dbReference type="Google" id="ProtNLM"/>
    </source>
</evidence>
<proteinExistence type="predicted"/>
<keyword evidence="3" id="KW-1185">Reference proteome</keyword>
<protein>
    <recommendedName>
        <fullName evidence="4">Transmembrane protein</fullName>
    </recommendedName>
</protein>
<organism evidence="2 3">
    <name type="scientific">Mycena alexandri</name>
    <dbReference type="NCBI Taxonomy" id="1745969"/>
    <lineage>
        <taxon>Eukaryota</taxon>
        <taxon>Fungi</taxon>
        <taxon>Dikarya</taxon>
        <taxon>Basidiomycota</taxon>
        <taxon>Agaricomycotina</taxon>
        <taxon>Agaricomycetes</taxon>
        <taxon>Agaricomycetidae</taxon>
        <taxon>Agaricales</taxon>
        <taxon>Marasmiineae</taxon>
        <taxon>Mycenaceae</taxon>
        <taxon>Mycena</taxon>
    </lineage>
</organism>
<gene>
    <name evidence="2" type="ORF">C8F04DRAFT_1096408</name>
</gene>
<name>A0AAD6SZ74_9AGAR</name>
<dbReference type="Proteomes" id="UP001218188">
    <property type="component" value="Unassembled WGS sequence"/>
</dbReference>
<keyword evidence="1" id="KW-0812">Transmembrane</keyword>
<evidence type="ECO:0000313" key="2">
    <source>
        <dbReference type="EMBL" id="KAJ7036182.1"/>
    </source>
</evidence>
<dbReference type="EMBL" id="JARJCM010000045">
    <property type="protein sequence ID" value="KAJ7036182.1"/>
    <property type="molecule type" value="Genomic_DNA"/>
</dbReference>
<feature type="transmembrane region" description="Helical" evidence="1">
    <location>
        <begin position="26"/>
        <end position="47"/>
    </location>
</feature>
<evidence type="ECO:0000256" key="1">
    <source>
        <dbReference type="SAM" id="Phobius"/>
    </source>
</evidence>
<accession>A0AAD6SZ74</accession>
<evidence type="ECO:0000313" key="3">
    <source>
        <dbReference type="Proteomes" id="UP001218188"/>
    </source>
</evidence>
<dbReference type="AlphaFoldDB" id="A0AAD6SZ74"/>
<comment type="caution">
    <text evidence="2">The sequence shown here is derived from an EMBL/GenBank/DDBJ whole genome shotgun (WGS) entry which is preliminary data.</text>
</comment>
<keyword evidence="1" id="KW-0472">Membrane</keyword>
<keyword evidence="1" id="KW-1133">Transmembrane helix</keyword>